<keyword evidence="9" id="KW-0472">Membrane</keyword>
<keyword evidence="9" id="KW-1133">Transmembrane helix</keyword>
<keyword evidence="3" id="KW-0597">Phosphoprotein</keyword>
<dbReference type="Pfam" id="PF07730">
    <property type="entry name" value="HisKA_3"/>
    <property type="match status" value="1"/>
</dbReference>
<keyword evidence="8" id="KW-0902">Two-component regulatory system</keyword>
<keyword evidence="5" id="KW-0547">Nucleotide-binding</keyword>
<comment type="catalytic activity">
    <reaction evidence="1">
        <text>ATP + protein L-histidine = ADP + protein N-phospho-L-histidine.</text>
        <dbReference type="EC" id="2.7.13.3"/>
    </reaction>
</comment>
<dbReference type="InterPro" id="IPR036890">
    <property type="entry name" value="HATPase_C_sf"/>
</dbReference>
<evidence type="ECO:0000256" key="5">
    <source>
        <dbReference type="ARBA" id="ARBA00022741"/>
    </source>
</evidence>
<evidence type="ECO:0000256" key="4">
    <source>
        <dbReference type="ARBA" id="ARBA00022679"/>
    </source>
</evidence>
<dbReference type="Pfam" id="PF02518">
    <property type="entry name" value="HATPase_c"/>
    <property type="match status" value="1"/>
</dbReference>
<gene>
    <name evidence="11" type="ORF">MMOR_20620</name>
</gene>
<evidence type="ECO:0000256" key="9">
    <source>
        <dbReference type="SAM" id="Phobius"/>
    </source>
</evidence>
<feature type="transmembrane region" description="Helical" evidence="9">
    <location>
        <begin position="43"/>
        <end position="62"/>
    </location>
</feature>
<dbReference type="InterPro" id="IPR050482">
    <property type="entry name" value="Sensor_HK_TwoCompSys"/>
</dbReference>
<dbReference type="PIRSF" id="PIRSF037434">
    <property type="entry name" value="STHK_ChrS"/>
    <property type="match status" value="1"/>
</dbReference>
<proteinExistence type="predicted"/>
<dbReference type="Proteomes" id="UP000466681">
    <property type="component" value="Chromosome"/>
</dbReference>
<dbReference type="KEGG" id="mmor:MMOR_20620"/>
<dbReference type="GO" id="GO:0005524">
    <property type="term" value="F:ATP binding"/>
    <property type="evidence" value="ECO:0007669"/>
    <property type="project" value="UniProtKB-KW"/>
</dbReference>
<dbReference type="InterPro" id="IPR003594">
    <property type="entry name" value="HATPase_dom"/>
</dbReference>
<evidence type="ECO:0000256" key="3">
    <source>
        <dbReference type="ARBA" id="ARBA00022553"/>
    </source>
</evidence>
<dbReference type="EC" id="2.7.13.3" evidence="2"/>
<evidence type="ECO:0000313" key="11">
    <source>
        <dbReference type="EMBL" id="BBX01126.1"/>
    </source>
</evidence>
<evidence type="ECO:0000256" key="6">
    <source>
        <dbReference type="ARBA" id="ARBA00022777"/>
    </source>
</evidence>
<evidence type="ECO:0000313" key="12">
    <source>
        <dbReference type="Proteomes" id="UP000466681"/>
    </source>
</evidence>
<keyword evidence="12" id="KW-1185">Reference proteome</keyword>
<dbReference type="SUPFAM" id="SSF55874">
    <property type="entry name" value="ATPase domain of HSP90 chaperone/DNA topoisomerase II/histidine kinase"/>
    <property type="match status" value="1"/>
</dbReference>
<dbReference type="Gene3D" id="3.30.565.10">
    <property type="entry name" value="Histidine kinase-like ATPase, C-terminal domain"/>
    <property type="match status" value="1"/>
</dbReference>
<evidence type="ECO:0000256" key="8">
    <source>
        <dbReference type="ARBA" id="ARBA00023012"/>
    </source>
</evidence>
<evidence type="ECO:0000256" key="7">
    <source>
        <dbReference type="ARBA" id="ARBA00022840"/>
    </source>
</evidence>
<dbReference type="GO" id="GO:0016020">
    <property type="term" value="C:membrane"/>
    <property type="evidence" value="ECO:0007669"/>
    <property type="project" value="InterPro"/>
</dbReference>
<feature type="transmembrane region" description="Helical" evidence="9">
    <location>
        <begin position="17"/>
        <end position="37"/>
    </location>
</feature>
<dbReference type="PANTHER" id="PTHR24421:SF10">
    <property type="entry name" value="NITRATE_NITRITE SENSOR PROTEIN NARQ"/>
    <property type="match status" value="1"/>
</dbReference>
<keyword evidence="6 11" id="KW-0418">Kinase</keyword>
<dbReference type="InterPro" id="IPR017205">
    <property type="entry name" value="Sig_transdc_His_kinase_ChrS"/>
</dbReference>
<accession>A0AAD1M661</accession>
<evidence type="ECO:0000256" key="2">
    <source>
        <dbReference type="ARBA" id="ARBA00012438"/>
    </source>
</evidence>
<dbReference type="AlphaFoldDB" id="A0AAD1M661"/>
<dbReference type="InterPro" id="IPR011712">
    <property type="entry name" value="Sig_transdc_His_kin_sub3_dim/P"/>
</dbReference>
<dbReference type="EMBL" id="AP022560">
    <property type="protein sequence ID" value="BBX01126.1"/>
    <property type="molecule type" value="Genomic_DNA"/>
</dbReference>
<dbReference type="RefSeq" id="WP_083152344.1">
    <property type="nucleotide sequence ID" value="NZ_AP022560.1"/>
</dbReference>
<name>A0AAD1M661_9MYCO</name>
<dbReference type="GO" id="GO:0000155">
    <property type="term" value="F:phosphorelay sensor kinase activity"/>
    <property type="evidence" value="ECO:0007669"/>
    <property type="project" value="InterPro"/>
</dbReference>
<dbReference type="CDD" id="cd16917">
    <property type="entry name" value="HATPase_UhpB-NarQ-NarX-like"/>
    <property type="match status" value="1"/>
</dbReference>
<evidence type="ECO:0000259" key="10">
    <source>
        <dbReference type="SMART" id="SM00387"/>
    </source>
</evidence>
<dbReference type="GO" id="GO:0046983">
    <property type="term" value="F:protein dimerization activity"/>
    <property type="evidence" value="ECO:0007669"/>
    <property type="project" value="InterPro"/>
</dbReference>
<sequence length="393" mass="41009">MSHDVPEGWPRGGEWNWLWEAYVVGLAVAAIVAVVLLDHRFPGNVIGAAVALSAMAAVVLAFGRRATRLPERDWRTVAFVGAAIGLWILAMVASPVSVAAVPAIYPIVFSTLPLGAALVVTTIVNIAPLAMLLLSNGIRSPNLSMAVAVTLVAVVAAPVIGTVIITSLRQRRQLAALVAELAATRAESARLSREAGTAAERERLAREIHDTLAQGFTSIVMLAQAVEPELDTDTAAARRHVELIGATARENLAEARAMVAELTPSSLEEPLPAAIQRLCDRLTAETDTRVTVHIAGDLPAQSMASDVVLLRAAQEAFANIRKHAHATAVTVELSRSGSGTRLVVTDNGIGFNGGHGEGFGLRGMRTRMAQVGGAVTISPAAGGGTTLTVEVPA</sequence>
<keyword evidence="9" id="KW-0812">Transmembrane</keyword>
<feature type="domain" description="Histidine kinase/HSP90-like ATPase" evidence="10">
    <location>
        <begin position="304"/>
        <end position="393"/>
    </location>
</feature>
<feature type="transmembrane region" description="Helical" evidence="9">
    <location>
        <begin position="114"/>
        <end position="134"/>
    </location>
</feature>
<dbReference type="Gene3D" id="1.20.5.1930">
    <property type="match status" value="1"/>
</dbReference>
<organism evidence="11 12">
    <name type="scientific">Mycolicibacterium moriokaense</name>
    <dbReference type="NCBI Taxonomy" id="39691"/>
    <lineage>
        <taxon>Bacteria</taxon>
        <taxon>Bacillati</taxon>
        <taxon>Actinomycetota</taxon>
        <taxon>Actinomycetes</taxon>
        <taxon>Mycobacteriales</taxon>
        <taxon>Mycobacteriaceae</taxon>
        <taxon>Mycolicibacterium</taxon>
    </lineage>
</organism>
<feature type="transmembrane region" description="Helical" evidence="9">
    <location>
        <begin position="74"/>
        <end position="94"/>
    </location>
</feature>
<feature type="transmembrane region" description="Helical" evidence="9">
    <location>
        <begin position="146"/>
        <end position="168"/>
    </location>
</feature>
<protein>
    <recommendedName>
        <fullName evidence="2">histidine kinase</fullName>
        <ecNumber evidence="2">2.7.13.3</ecNumber>
    </recommendedName>
</protein>
<dbReference type="PANTHER" id="PTHR24421">
    <property type="entry name" value="NITRATE/NITRITE SENSOR PROTEIN NARX-RELATED"/>
    <property type="match status" value="1"/>
</dbReference>
<keyword evidence="4" id="KW-0808">Transferase</keyword>
<reference evidence="11 12" key="1">
    <citation type="journal article" date="2019" name="Emerg. Microbes Infect.">
        <title>Comprehensive subspecies identification of 175 nontuberculous mycobacteria species based on 7547 genomic profiles.</title>
        <authorList>
            <person name="Matsumoto Y."/>
            <person name="Kinjo T."/>
            <person name="Motooka D."/>
            <person name="Nabeya D."/>
            <person name="Jung N."/>
            <person name="Uechi K."/>
            <person name="Horii T."/>
            <person name="Iida T."/>
            <person name="Fujita J."/>
            <person name="Nakamura S."/>
        </authorList>
    </citation>
    <scope>NUCLEOTIDE SEQUENCE [LARGE SCALE GENOMIC DNA]</scope>
    <source>
        <strain evidence="11 12">JCM 6375</strain>
    </source>
</reference>
<keyword evidence="7" id="KW-0067">ATP-binding</keyword>
<evidence type="ECO:0000256" key="1">
    <source>
        <dbReference type="ARBA" id="ARBA00000085"/>
    </source>
</evidence>
<dbReference type="SMART" id="SM00387">
    <property type="entry name" value="HATPase_c"/>
    <property type="match status" value="1"/>
</dbReference>